<evidence type="ECO:0000313" key="3">
    <source>
        <dbReference type="EMBL" id="PTQ52395.1"/>
    </source>
</evidence>
<dbReference type="AlphaFoldDB" id="A0A132MZQ5"/>
<dbReference type="RefSeq" id="WP_066202263.1">
    <property type="nucleotide sequence ID" value="NZ_CBCSAS010000035.1"/>
</dbReference>
<gene>
    <name evidence="3" type="ORF">HSCHL_0231</name>
    <name evidence="2" type="ORF">SA87_03695</name>
</gene>
<dbReference type="EMBL" id="PEBV01000024">
    <property type="protein sequence ID" value="PTQ52395.1"/>
    <property type="molecule type" value="Genomic_DNA"/>
</dbReference>
<dbReference type="Proteomes" id="UP000244180">
    <property type="component" value="Unassembled WGS sequence"/>
</dbReference>
<dbReference type="OrthoDB" id="5328682at2"/>
<evidence type="ECO:0000256" key="1">
    <source>
        <dbReference type="ARBA" id="ARBA00023186"/>
    </source>
</evidence>
<dbReference type="GO" id="GO:0016151">
    <property type="term" value="F:nickel cation binding"/>
    <property type="evidence" value="ECO:0007669"/>
    <property type="project" value="InterPro"/>
</dbReference>
<keyword evidence="4" id="KW-1185">Reference proteome</keyword>
<name>A0A132MZQ5_HYDSH</name>
<comment type="caution">
    <text evidence="3">The sequence shown here is derived from an EMBL/GenBank/DDBJ whole genome shotgun (WGS) entry which is preliminary data.</text>
</comment>
<reference evidence="3 5" key="2">
    <citation type="submission" date="2017-08" db="EMBL/GenBank/DDBJ databases">
        <title>Burning lignite coal seam in the remote Altai Mountains harbors a hydrogen-driven thermophilic microbial community.</title>
        <authorList>
            <person name="Kadnikov V.V."/>
            <person name="Mardanov A.V."/>
            <person name="Ivasenko D."/>
            <person name="Beletsky A.V."/>
            <person name="Karnachuk O.V."/>
            <person name="Ravin N.V."/>
        </authorList>
    </citation>
    <scope>NUCLEOTIDE SEQUENCE [LARGE SCALE GENOMIC DNA]</scope>
    <source>
        <strain evidence="3">AL33</strain>
    </source>
</reference>
<keyword evidence="1" id="KW-0143">Chaperone</keyword>
<proteinExistence type="predicted"/>
<organism evidence="3 5">
    <name type="scientific">Hydrogenibacillus schlegelii</name>
    <name type="common">Bacillus schlegelii</name>
    <dbReference type="NCBI Taxonomy" id="1484"/>
    <lineage>
        <taxon>Bacteria</taxon>
        <taxon>Bacillati</taxon>
        <taxon>Bacillota</taxon>
        <taxon>Bacilli</taxon>
        <taxon>Bacillales</taxon>
        <taxon>Bacillales Family X. Incertae Sedis</taxon>
        <taxon>Hydrogenibacillus</taxon>
    </lineage>
</organism>
<dbReference type="Proteomes" id="UP000243024">
    <property type="component" value="Unassembled WGS sequence"/>
</dbReference>
<evidence type="ECO:0000313" key="5">
    <source>
        <dbReference type="Proteomes" id="UP000244180"/>
    </source>
</evidence>
<dbReference type="InterPro" id="IPR002669">
    <property type="entry name" value="UreD"/>
</dbReference>
<evidence type="ECO:0000313" key="4">
    <source>
        <dbReference type="Proteomes" id="UP000243024"/>
    </source>
</evidence>
<dbReference type="EMBL" id="JXBB01000034">
    <property type="protein sequence ID" value="OAR03937.1"/>
    <property type="molecule type" value="Genomic_DNA"/>
</dbReference>
<reference evidence="2 4" key="1">
    <citation type="submission" date="2015-09" db="EMBL/GenBank/DDBJ databases">
        <title>Draft genome sequence of Hydrogenibacillus schlegelii DSM 2000.</title>
        <authorList>
            <person name="Hemp J."/>
        </authorList>
    </citation>
    <scope>NUCLEOTIDE SEQUENCE [LARGE SCALE GENOMIC DNA]</scope>
    <source>
        <strain evidence="2 4">MA 48</strain>
    </source>
</reference>
<evidence type="ECO:0000313" key="2">
    <source>
        <dbReference type="EMBL" id="OAR03937.1"/>
    </source>
</evidence>
<sequence>MSGKTELYLDDGAQAFVAEILTPGRIGRAERFAYERVRSELPAFWCGRLSVWDPLLLEPARWKTRAGIFDQ</sequence>
<dbReference type="STRING" id="1484.SA87_03695"/>
<accession>A0A132MZQ5</accession>
<protein>
    <submittedName>
        <fullName evidence="3">Uncharacterized protein</fullName>
    </submittedName>
</protein>
<dbReference type="Pfam" id="PF01774">
    <property type="entry name" value="UreD"/>
    <property type="match status" value="1"/>
</dbReference>